<gene>
    <name evidence="2" type="ORF">HH682_12175</name>
</gene>
<protein>
    <submittedName>
        <fullName evidence="2">Phage tail protein</fullName>
    </submittedName>
</protein>
<proteinExistence type="predicted"/>
<accession>A0ABS5SYN0</accession>
<evidence type="ECO:0000313" key="2">
    <source>
        <dbReference type="EMBL" id="MBT0725159.1"/>
    </source>
</evidence>
<reference evidence="2 3" key="1">
    <citation type="submission" date="2020-04" db="EMBL/GenBank/DDBJ databases">
        <title>Genome sequencing of Rosenbergiella species.</title>
        <authorList>
            <person name="Alvarez-Perez S."/>
            <person name="Lievens B."/>
        </authorList>
    </citation>
    <scope>NUCLEOTIDE SEQUENCE [LARGE SCALE GENOMIC DNA]</scope>
    <source>
        <strain evidence="2 3">S61</strain>
    </source>
</reference>
<dbReference type="Proteomes" id="UP000790096">
    <property type="component" value="Unassembled WGS sequence"/>
</dbReference>
<evidence type="ECO:0000313" key="3">
    <source>
        <dbReference type="Proteomes" id="UP000790096"/>
    </source>
</evidence>
<dbReference type="RefSeq" id="WP_214237812.1">
    <property type="nucleotide sequence ID" value="NZ_JABBFR010000017.1"/>
</dbReference>
<sequence length="91" mass="10121">MNGIGGRTIAEAQERMSVTEYQTWLLYRQKYGGLNPVMRTEWGAALVSSVIANIYRDKKAPAFSLTDFAPHIGGDKGTEEISLGDAKRNWD</sequence>
<dbReference type="Pfam" id="PF06223">
    <property type="entry name" value="Phage_tail_T"/>
    <property type="match status" value="1"/>
</dbReference>
<evidence type="ECO:0000259" key="1">
    <source>
        <dbReference type="Pfam" id="PF06223"/>
    </source>
</evidence>
<comment type="caution">
    <text evidence="2">The sequence shown here is derived from an EMBL/GenBank/DDBJ whole genome shotgun (WGS) entry which is preliminary data.</text>
</comment>
<keyword evidence="3" id="KW-1185">Reference proteome</keyword>
<dbReference type="EMBL" id="JABBFR010000017">
    <property type="protein sequence ID" value="MBT0725159.1"/>
    <property type="molecule type" value="Genomic_DNA"/>
</dbReference>
<organism evidence="2 3">
    <name type="scientific">Rosenbergiella gaditana</name>
    <dbReference type="NCBI Taxonomy" id="2726987"/>
    <lineage>
        <taxon>Bacteria</taxon>
        <taxon>Pseudomonadati</taxon>
        <taxon>Pseudomonadota</taxon>
        <taxon>Gammaproteobacteria</taxon>
        <taxon>Enterobacterales</taxon>
        <taxon>Erwiniaceae</taxon>
        <taxon>Rosenbergiella</taxon>
    </lineage>
</organism>
<name>A0ABS5SYN0_9GAMM</name>
<feature type="domain" description="Minor tail T" evidence="1">
    <location>
        <begin position="17"/>
        <end position="81"/>
    </location>
</feature>
<dbReference type="InterPro" id="IPR009350">
    <property type="entry name" value="Phage_tail_T"/>
</dbReference>